<evidence type="ECO:0000313" key="8">
    <source>
        <dbReference type="EMBL" id="SEB17256.1"/>
    </source>
</evidence>
<dbReference type="GO" id="GO:0071424">
    <property type="term" value="F:rRNA (cytosine-N4-)-methyltransferase activity"/>
    <property type="evidence" value="ECO:0007669"/>
    <property type="project" value="UniProtKB-UniRule"/>
</dbReference>
<feature type="binding site" evidence="7">
    <location>
        <position position="115"/>
    </location>
    <ligand>
        <name>S-adenosyl-L-methionine</name>
        <dbReference type="ChEBI" id="CHEBI:59789"/>
    </ligand>
</feature>
<evidence type="ECO:0000256" key="3">
    <source>
        <dbReference type="ARBA" id="ARBA00022552"/>
    </source>
</evidence>
<dbReference type="PIRSF" id="PIRSF004486">
    <property type="entry name" value="MraW"/>
    <property type="match status" value="1"/>
</dbReference>
<dbReference type="AlphaFoldDB" id="A0A1H4H6B4"/>
<sequence>MEKEAGDWMFDHFSVLKKEAVEGLQVQPDGTYVDCTLGGGGHSEAICEQLSANGRLIAFDQDEMALKAAKERLEPHQNKIIFVHANFSELELQLEKLGIEHVDGILFDLGVSSPQLDVKERGFSYQNDAPLDMRMNQQDSFAAYQVINEWPYEKLVKIFFKYGEEKFSKQIARKIEARREEKPIETTFELVDIIKDAIPAPARRKGGHPAKRVFQAIRIAVNDELGVFSNALDQAARSVAINGRIAVITFHSLEDRICKQAFKKWSSNPPIPKNIPVIPEEKKPPFKLVTRKPIVPNESELENNRRSRSAKLRIVEKVKDWTEEFKMDERWNK</sequence>
<dbReference type="InterPro" id="IPR029063">
    <property type="entry name" value="SAM-dependent_MTases_sf"/>
</dbReference>
<evidence type="ECO:0000313" key="9">
    <source>
        <dbReference type="Proteomes" id="UP000198584"/>
    </source>
</evidence>
<keyword evidence="5 7" id="KW-0808">Transferase</keyword>
<protein>
    <recommendedName>
        <fullName evidence="7">Ribosomal RNA small subunit methyltransferase H</fullName>
        <ecNumber evidence="7">2.1.1.199</ecNumber>
    </recommendedName>
    <alternativeName>
        <fullName evidence="7">16S rRNA m(4)C1402 methyltransferase</fullName>
    </alternativeName>
    <alternativeName>
        <fullName evidence="7">rRNA (cytosine-N(4)-)-methyltransferase RsmH</fullName>
    </alternativeName>
</protein>
<accession>A0A1H4H6B4</accession>
<keyword evidence="3 7" id="KW-0698">rRNA processing</keyword>
<evidence type="ECO:0000256" key="7">
    <source>
        <dbReference type="HAMAP-Rule" id="MF_01007"/>
    </source>
</evidence>
<gene>
    <name evidence="7" type="primary">rsmH</name>
    <name evidence="8" type="ORF">SAMN05421743_12329</name>
</gene>
<dbReference type="InterPro" id="IPR023397">
    <property type="entry name" value="SAM-dep_MeTrfase_MraW_recog"/>
</dbReference>
<keyword evidence="2 7" id="KW-0963">Cytoplasm</keyword>
<dbReference type="EMBL" id="FNQR01000023">
    <property type="protein sequence ID" value="SEB17256.1"/>
    <property type="molecule type" value="Genomic_DNA"/>
</dbReference>
<feature type="binding site" evidence="7">
    <location>
        <begin position="40"/>
        <end position="42"/>
    </location>
    <ligand>
        <name>S-adenosyl-L-methionine</name>
        <dbReference type="ChEBI" id="CHEBI:59789"/>
    </ligand>
</feature>
<proteinExistence type="inferred from homology"/>
<keyword evidence="9" id="KW-1185">Reference proteome</keyword>
<name>A0A1H4H6B4_9BACI</name>
<keyword evidence="6 7" id="KW-0949">S-adenosyl-L-methionine</keyword>
<dbReference type="GO" id="GO:0070475">
    <property type="term" value="P:rRNA base methylation"/>
    <property type="evidence" value="ECO:0007669"/>
    <property type="project" value="UniProtKB-UniRule"/>
</dbReference>
<dbReference type="Proteomes" id="UP000198584">
    <property type="component" value="Unassembled WGS sequence"/>
</dbReference>
<keyword evidence="4 7" id="KW-0489">Methyltransferase</keyword>
<dbReference type="GO" id="GO:0005737">
    <property type="term" value="C:cytoplasm"/>
    <property type="evidence" value="ECO:0007669"/>
    <property type="project" value="UniProtKB-SubCell"/>
</dbReference>
<dbReference type="SUPFAM" id="SSF53335">
    <property type="entry name" value="S-adenosyl-L-methionine-dependent methyltransferases"/>
    <property type="match status" value="1"/>
</dbReference>
<dbReference type="NCBIfam" id="TIGR00006">
    <property type="entry name" value="16S rRNA (cytosine(1402)-N(4))-methyltransferase RsmH"/>
    <property type="match status" value="1"/>
</dbReference>
<evidence type="ECO:0000256" key="1">
    <source>
        <dbReference type="ARBA" id="ARBA00010396"/>
    </source>
</evidence>
<comment type="similarity">
    <text evidence="1 7">Belongs to the methyltransferase superfamily. RsmH family.</text>
</comment>
<comment type="function">
    <text evidence="7">Specifically methylates the N4 position of cytidine in position 1402 (C1402) of 16S rRNA.</text>
</comment>
<feature type="binding site" evidence="7">
    <location>
        <position position="108"/>
    </location>
    <ligand>
        <name>S-adenosyl-L-methionine</name>
        <dbReference type="ChEBI" id="CHEBI:59789"/>
    </ligand>
</feature>
<organism evidence="8 9">
    <name type="scientific">Thalassobacillus cyri</name>
    <dbReference type="NCBI Taxonomy" id="571932"/>
    <lineage>
        <taxon>Bacteria</taxon>
        <taxon>Bacillati</taxon>
        <taxon>Bacillota</taxon>
        <taxon>Bacilli</taxon>
        <taxon>Bacillales</taxon>
        <taxon>Bacillaceae</taxon>
        <taxon>Thalassobacillus</taxon>
    </lineage>
</organism>
<evidence type="ECO:0000256" key="5">
    <source>
        <dbReference type="ARBA" id="ARBA00022679"/>
    </source>
</evidence>
<evidence type="ECO:0000256" key="2">
    <source>
        <dbReference type="ARBA" id="ARBA00022490"/>
    </source>
</evidence>
<evidence type="ECO:0000256" key="4">
    <source>
        <dbReference type="ARBA" id="ARBA00022603"/>
    </source>
</evidence>
<dbReference type="SUPFAM" id="SSF81799">
    <property type="entry name" value="Putative methyltransferase TM0872, insert domain"/>
    <property type="match status" value="1"/>
</dbReference>
<dbReference type="PANTHER" id="PTHR11265:SF0">
    <property type="entry name" value="12S RRNA N4-METHYLCYTIDINE METHYLTRANSFERASE"/>
    <property type="match status" value="1"/>
</dbReference>
<dbReference type="EC" id="2.1.1.199" evidence="7"/>
<dbReference type="Gene3D" id="3.40.50.150">
    <property type="entry name" value="Vaccinia Virus protein VP39"/>
    <property type="match status" value="1"/>
</dbReference>
<feature type="binding site" evidence="7">
    <location>
        <position position="60"/>
    </location>
    <ligand>
        <name>S-adenosyl-L-methionine</name>
        <dbReference type="ChEBI" id="CHEBI:59789"/>
    </ligand>
</feature>
<dbReference type="PANTHER" id="PTHR11265">
    <property type="entry name" value="S-ADENOSYL-METHYLTRANSFERASE MRAW"/>
    <property type="match status" value="1"/>
</dbReference>
<dbReference type="HAMAP" id="MF_01007">
    <property type="entry name" value="16SrRNA_methyltr_H"/>
    <property type="match status" value="1"/>
</dbReference>
<evidence type="ECO:0000256" key="6">
    <source>
        <dbReference type="ARBA" id="ARBA00022691"/>
    </source>
</evidence>
<dbReference type="STRING" id="571932.SAMN05421743_12329"/>
<feature type="binding site" evidence="7">
    <location>
        <position position="87"/>
    </location>
    <ligand>
        <name>S-adenosyl-L-methionine</name>
        <dbReference type="ChEBI" id="CHEBI:59789"/>
    </ligand>
</feature>
<dbReference type="Gene3D" id="1.10.150.170">
    <property type="entry name" value="Putative methyltransferase TM0872, insert domain"/>
    <property type="match status" value="1"/>
</dbReference>
<dbReference type="InterPro" id="IPR002903">
    <property type="entry name" value="RsmH"/>
</dbReference>
<dbReference type="FunFam" id="1.10.150.170:FF:000001">
    <property type="entry name" value="Ribosomal RNA small subunit methyltransferase H"/>
    <property type="match status" value="1"/>
</dbReference>
<comment type="subcellular location">
    <subcellularLocation>
        <location evidence="7">Cytoplasm</location>
    </subcellularLocation>
</comment>
<dbReference type="Pfam" id="PF01795">
    <property type="entry name" value="Methyltransf_5"/>
    <property type="match status" value="1"/>
</dbReference>
<reference evidence="8 9" key="1">
    <citation type="submission" date="2016-10" db="EMBL/GenBank/DDBJ databases">
        <authorList>
            <person name="de Groot N.N."/>
        </authorList>
    </citation>
    <scope>NUCLEOTIDE SEQUENCE [LARGE SCALE GENOMIC DNA]</scope>
    <source>
        <strain evidence="8 9">CCM7597</strain>
    </source>
</reference>
<comment type="catalytic activity">
    <reaction evidence="7">
        <text>cytidine(1402) in 16S rRNA + S-adenosyl-L-methionine = N(4)-methylcytidine(1402) in 16S rRNA + S-adenosyl-L-homocysteine + H(+)</text>
        <dbReference type="Rhea" id="RHEA:42928"/>
        <dbReference type="Rhea" id="RHEA-COMP:10286"/>
        <dbReference type="Rhea" id="RHEA-COMP:10287"/>
        <dbReference type="ChEBI" id="CHEBI:15378"/>
        <dbReference type="ChEBI" id="CHEBI:57856"/>
        <dbReference type="ChEBI" id="CHEBI:59789"/>
        <dbReference type="ChEBI" id="CHEBI:74506"/>
        <dbReference type="ChEBI" id="CHEBI:82748"/>
        <dbReference type="EC" id="2.1.1.199"/>
    </reaction>
</comment>